<dbReference type="EMBL" id="BOPO01000015">
    <property type="protein sequence ID" value="GIL25993.1"/>
    <property type="molecule type" value="Genomic_DNA"/>
</dbReference>
<keyword evidence="7" id="KW-1185">Reference proteome</keyword>
<dbReference type="InterPro" id="IPR001845">
    <property type="entry name" value="HTH_ArsR_DNA-bd_dom"/>
</dbReference>
<dbReference type="CDD" id="cd00090">
    <property type="entry name" value="HTH_ARSR"/>
    <property type="match status" value="1"/>
</dbReference>
<evidence type="ECO:0000256" key="2">
    <source>
        <dbReference type="ARBA" id="ARBA00023125"/>
    </source>
</evidence>
<dbReference type="Pfam" id="PF01037">
    <property type="entry name" value="AsnC_trans_reg"/>
    <property type="match status" value="1"/>
</dbReference>
<proteinExistence type="predicted"/>
<dbReference type="GO" id="GO:0043200">
    <property type="term" value="P:response to amino acid"/>
    <property type="evidence" value="ECO:0007669"/>
    <property type="project" value="TreeGrafter"/>
</dbReference>
<dbReference type="GO" id="GO:0003700">
    <property type="term" value="F:DNA-binding transcription factor activity"/>
    <property type="evidence" value="ECO:0007669"/>
    <property type="project" value="InterPro"/>
</dbReference>
<dbReference type="SUPFAM" id="SSF46785">
    <property type="entry name" value="Winged helix' DNA-binding domain"/>
    <property type="match status" value="1"/>
</dbReference>
<evidence type="ECO:0000313" key="6">
    <source>
        <dbReference type="EMBL" id="GIL25993.1"/>
    </source>
</evidence>
<evidence type="ECO:0000256" key="3">
    <source>
        <dbReference type="ARBA" id="ARBA00023163"/>
    </source>
</evidence>
<dbReference type="Gene3D" id="1.10.10.10">
    <property type="entry name" value="Winged helix-like DNA-binding domain superfamily/Winged helix DNA-binding domain"/>
    <property type="match status" value="1"/>
</dbReference>
<comment type="caution">
    <text evidence="6">The sequence shown here is derived from an EMBL/GenBank/DDBJ whole genome shotgun (WGS) entry which is preliminary data.</text>
</comment>
<dbReference type="InterPro" id="IPR000485">
    <property type="entry name" value="AsnC-type_HTH_dom"/>
</dbReference>
<keyword evidence="1" id="KW-0805">Transcription regulation</keyword>
<dbReference type="PRINTS" id="PR00033">
    <property type="entry name" value="HTHASNC"/>
</dbReference>
<dbReference type="GO" id="GO:0005829">
    <property type="term" value="C:cytosol"/>
    <property type="evidence" value="ECO:0007669"/>
    <property type="project" value="TreeGrafter"/>
</dbReference>
<dbReference type="SMART" id="SM00418">
    <property type="entry name" value="HTH_ARSR"/>
    <property type="match status" value="1"/>
</dbReference>
<evidence type="ECO:0000256" key="4">
    <source>
        <dbReference type="SAM" id="MobiDB-lite"/>
    </source>
</evidence>
<protein>
    <submittedName>
        <fullName evidence="6">AsnC family transcriptional regulator</fullName>
    </submittedName>
</protein>
<sequence>MPQNSRRQATVSGAAGRRPANGGPGPHELLDATNVRLLRELSADPRMSMSALARRLDMSAPAVTERVQRLERAGVIRGYRVTLDPAALGLPLTAFARIRPVAGQLTRIVELAEELPEISECHRITGEDCFLLKLHAASMAHIESILDRFLLYGQTTTSVVVSTPVPRRCPPLPDVP</sequence>
<dbReference type="SUPFAM" id="SSF54909">
    <property type="entry name" value="Dimeric alpha+beta barrel"/>
    <property type="match status" value="1"/>
</dbReference>
<dbReference type="InterPro" id="IPR036390">
    <property type="entry name" value="WH_DNA-bd_sf"/>
</dbReference>
<name>A0A8J4A840_9ACTN</name>
<dbReference type="InterPro" id="IPR011008">
    <property type="entry name" value="Dimeric_a/b-barrel"/>
</dbReference>
<dbReference type="AlphaFoldDB" id="A0A8J4A840"/>
<dbReference type="Pfam" id="PF13412">
    <property type="entry name" value="HTH_24"/>
    <property type="match status" value="1"/>
</dbReference>
<gene>
    <name evidence="6" type="ORF">NUM_12470</name>
</gene>
<feature type="compositionally biased region" description="Polar residues" evidence="4">
    <location>
        <begin position="1"/>
        <end position="11"/>
    </location>
</feature>
<keyword evidence="3" id="KW-0804">Transcription</keyword>
<dbReference type="PANTHER" id="PTHR30154:SF53">
    <property type="entry name" value="HTH-TYPE TRANSCRIPTIONAL REGULATOR LRPC"/>
    <property type="match status" value="1"/>
</dbReference>
<dbReference type="InterPro" id="IPR019888">
    <property type="entry name" value="Tscrpt_reg_AsnC-like"/>
</dbReference>
<dbReference type="Proteomes" id="UP000614996">
    <property type="component" value="Unassembled WGS sequence"/>
</dbReference>
<dbReference type="PROSITE" id="PS50956">
    <property type="entry name" value="HTH_ASNC_2"/>
    <property type="match status" value="1"/>
</dbReference>
<dbReference type="Gene3D" id="3.30.70.920">
    <property type="match status" value="1"/>
</dbReference>
<dbReference type="InterPro" id="IPR036388">
    <property type="entry name" value="WH-like_DNA-bd_sf"/>
</dbReference>
<dbReference type="SMART" id="SM00344">
    <property type="entry name" value="HTH_ASNC"/>
    <property type="match status" value="1"/>
</dbReference>
<feature type="domain" description="HTH asnC-type" evidence="5">
    <location>
        <begin position="30"/>
        <end position="91"/>
    </location>
</feature>
<dbReference type="InterPro" id="IPR019887">
    <property type="entry name" value="Tscrpt_reg_AsnC/Lrp_C"/>
</dbReference>
<evidence type="ECO:0000259" key="5">
    <source>
        <dbReference type="PROSITE" id="PS50956"/>
    </source>
</evidence>
<organism evidence="6 7">
    <name type="scientific">Actinocatenispora comari</name>
    <dbReference type="NCBI Taxonomy" id="2807577"/>
    <lineage>
        <taxon>Bacteria</taxon>
        <taxon>Bacillati</taxon>
        <taxon>Actinomycetota</taxon>
        <taxon>Actinomycetes</taxon>
        <taxon>Micromonosporales</taxon>
        <taxon>Micromonosporaceae</taxon>
        <taxon>Actinocatenispora</taxon>
    </lineage>
</organism>
<evidence type="ECO:0000256" key="1">
    <source>
        <dbReference type="ARBA" id="ARBA00023015"/>
    </source>
</evidence>
<dbReference type="InterPro" id="IPR011991">
    <property type="entry name" value="ArsR-like_HTH"/>
</dbReference>
<keyword evidence="2" id="KW-0238">DNA-binding</keyword>
<reference evidence="7" key="1">
    <citation type="journal article" date="2021" name="Int. J. Syst. Evol. Microbiol.">
        <title>Actinocatenispora comari sp. nov., an endophytic actinomycete isolated from aerial parts of Comarum salesowianum.</title>
        <authorList>
            <person name="Oyunbileg N."/>
            <person name="Iizaka Y."/>
            <person name="Hamada M."/>
            <person name="Davaapurev B.O."/>
            <person name="Fukumoto A."/>
            <person name="Tsetseg B."/>
            <person name="Kato F."/>
            <person name="Tamura T."/>
            <person name="Batkhuu J."/>
            <person name="Anzai Y."/>
        </authorList>
    </citation>
    <scope>NUCLEOTIDE SEQUENCE [LARGE SCALE GENOMIC DNA]</scope>
    <source>
        <strain evidence="7">NUM-2625</strain>
    </source>
</reference>
<feature type="region of interest" description="Disordered" evidence="4">
    <location>
        <begin position="1"/>
        <end position="29"/>
    </location>
</feature>
<accession>A0A8J4A840</accession>
<dbReference type="PANTHER" id="PTHR30154">
    <property type="entry name" value="LEUCINE-RESPONSIVE REGULATORY PROTEIN"/>
    <property type="match status" value="1"/>
</dbReference>
<dbReference type="GO" id="GO:0043565">
    <property type="term" value="F:sequence-specific DNA binding"/>
    <property type="evidence" value="ECO:0007669"/>
    <property type="project" value="InterPro"/>
</dbReference>
<evidence type="ECO:0000313" key="7">
    <source>
        <dbReference type="Proteomes" id="UP000614996"/>
    </source>
</evidence>